<evidence type="ECO:0008006" key="3">
    <source>
        <dbReference type="Google" id="ProtNLM"/>
    </source>
</evidence>
<reference evidence="1 2" key="1">
    <citation type="submission" date="2021-06" db="EMBL/GenBank/DDBJ databases">
        <authorList>
            <person name="Palmer J.M."/>
        </authorList>
    </citation>
    <scope>NUCLEOTIDE SEQUENCE [LARGE SCALE GENOMIC DNA]</scope>
    <source>
        <strain evidence="1 2">AS_MEX2019</strain>
        <tissue evidence="1">Muscle</tissue>
    </source>
</reference>
<dbReference type="EMBL" id="JAHRIP010032535">
    <property type="protein sequence ID" value="MEQ2293386.1"/>
    <property type="molecule type" value="Genomic_DNA"/>
</dbReference>
<evidence type="ECO:0000313" key="1">
    <source>
        <dbReference type="EMBL" id="MEQ2293386.1"/>
    </source>
</evidence>
<proteinExistence type="predicted"/>
<dbReference type="InterPro" id="IPR036388">
    <property type="entry name" value="WH-like_DNA-bd_sf"/>
</dbReference>
<dbReference type="Gene3D" id="1.10.10.10">
    <property type="entry name" value="Winged helix-like DNA-binding domain superfamily/Winged helix DNA-binding domain"/>
    <property type="match status" value="1"/>
</dbReference>
<organism evidence="1 2">
    <name type="scientific">Ameca splendens</name>
    <dbReference type="NCBI Taxonomy" id="208324"/>
    <lineage>
        <taxon>Eukaryota</taxon>
        <taxon>Metazoa</taxon>
        <taxon>Chordata</taxon>
        <taxon>Craniata</taxon>
        <taxon>Vertebrata</taxon>
        <taxon>Euteleostomi</taxon>
        <taxon>Actinopterygii</taxon>
        <taxon>Neopterygii</taxon>
        <taxon>Teleostei</taxon>
        <taxon>Neoteleostei</taxon>
        <taxon>Acanthomorphata</taxon>
        <taxon>Ovalentaria</taxon>
        <taxon>Atherinomorphae</taxon>
        <taxon>Cyprinodontiformes</taxon>
        <taxon>Goodeidae</taxon>
        <taxon>Ameca</taxon>
    </lineage>
</organism>
<protein>
    <recommendedName>
        <fullName evidence="3">Transposase Tc1-like domain-containing protein</fullName>
    </recommendedName>
</protein>
<comment type="caution">
    <text evidence="1">The sequence shown here is derived from an EMBL/GenBank/DDBJ whole genome shotgun (WGS) entry which is preliminary data.</text>
</comment>
<evidence type="ECO:0000313" key="2">
    <source>
        <dbReference type="Proteomes" id="UP001469553"/>
    </source>
</evidence>
<gene>
    <name evidence="1" type="ORF">AMECASPLE_032804</name>
</gene>
<keyword evidence="2" id="KW-1185">Reference proteome</keyword>
<accession>A0ABV0YIQ0</accession>
<dbReference type="Proteomes" id="UP001469553">
    <property type="component" value="Unassembled WGS sequence"/>
</dbReference>
<name>A0ABV0YIQ0_9TELE</name>
<sequence length="140" mass="15615">MSKVCPVSDFSSLVSCDLLVLPGFRCATGAGVLNLVLSLSSWSLEVQHGKELYDDLKIYIFVALHKADLGYKKIANTLKLSCSTVAKTIQRFNRTGQKLSAHAQPQTQRTIHRKAHNQFAEDRVRTWISGTMYCSLMGPR</sequence>